<organism evidence="1 2">
    <name type="scientific">Pararobbsia alpina</name>
    <dbReference type="NCBI Taxonomy" id="621374"/>
    <lineage>
        <taxon>Bacteria</taxon>
        <taxon>Pseudomonadati</taxon>
        <taxon>Pseudomonadota</taxon>
        <taxon>Betaproteobacteria</taxon>
        <taxon>Burkholderiales</taxon>
        <taxon>Burkholderiaceae</taxon>
        <taxon>Pararobbsia</taxon>
    </lineage>
</organism>
<gene>
    <name evidence="1" type="ORF">LMG28138_05825</name>
</gene>
<dbReference type="AlphaFoldDB" id="A0A6S7D4Q3"/>
<evidence type="ECO:0000313" key="2">
    <source>
        <dbReference type="Proteomes" id="UP000494115"/>
    </source>
</evidence>
<proteinExistence type="predicted"/>
<evidence type="ECO:0000313" key="1">
    <source>
        <dbReference type="EMBL" id="CAB3806661.1"/>
    </source>
</evidence>
<accession>A0A6S7D4Q3</accession>
<dbReference type="Proteomes" id="UP000494115">
    <property type="component" value="Unassembled WGS sequence"/>
</dbReference>
<keyword evidence="2" id="KW-1185">Reference proteome</keyword>
<protein>
    <submittedName>
        <fullName evidence="1">Uncharacterized protein</fullName>
    </submittedName>
</protein>
<sequence length="48" mass="5169">MDLVEMCKGVRQLSEHGFSGAAIHLAELGPTLYKAIKRGLLKYAHGAS</sequence>
<dbReference type="RefSeq" id="WP_175108325.1">
    <property type="nucleotide sequence ID" value="NZ_CADIKM010000086.1"/>
</dbReference>
<name>A0A6S7D4Q3_9BURK</name>
<dbReference type="EMBL" id="CADIKM010000086">
    <property type="protein sequence ID" value="CAB3806661.1"/>
    <property type="molecule type" value="Genomic_DNA"/>
</dbReference>
<reference evidence="1 2" key="1">
    <citation type="submission" date="2020-04" db="EMBL/GenBank/DDBJ databases">
        <authorList>
            <person name="De Canck E."/>
        </authorList>
    </citation>
    <scope>NUCLEOTIDE SEQUENCE [LARGE SCALE GENOMIC DNA]</scope>
    <source>
        <strain evidence="1 2">LMG 28138</strain>
    </source>
</reference>